<name>A0A1Q3CNJ2_CEPFO</name>
<reference evidence="3" key="1">
    <citation type="submission" date="2016-04" db="EMBL/GenBank/DDBJ databases">
        <title>Cephalotus genome sequencing.</title>
        <authorList>
            <person name="Fukushima K."/>
            <person name="Hasebe M."/>
            <person name="Fang X."/>
        </authorList>
    </citation>
    <scope>NUCLEOTIDE SEQUENCE [LARGE SCALE GENOMIC DNA]</scope>
    <source>
        <strain evidence="3">cv. St1</strain>
    </source>
</reference>
<proteinExistence type="predicted"/>
<protein>
    <submittedName>
        <fullName evidence="2">Uncharacterized protein</fullName>
    </submittedName>
</protein>
<keyword evidence="3" id="KW-1185">Reference proteome</keyword>
<dbReference type="OrthoDB" id="767245at2759"/>
<evidence type="ECO:0000313" key="2">
    <source>
        <dbReference type="EMBL" id="GAV81820.1"/>
    </source>
</evidence>
<gene>
    <name evidence="2" type="ORF">CFOL_v3_25273</name>
</gene>
<dbReference type="Proteomes" id="UP000187406">
    <property type="component" value="Unassembled WGS sequence"/>
</dbReference>
<dbReference type="InParanoid" id="A0A1Q3CNJ2"/>
<evidence type="ECO:0000313" key="3">
    <source>
        <dbReference type="Proteomes" id="UP000187406"/>
    </source>
</evidence>
<feature type="compositionally biased region" description="Basic and acidic residues" evidence="1">
    <location>
        <begin position="155"/>
        <end position="176"/>
    </location>
</feature>
<comment type="caution">
    <text evidence="2">The sequence shown here is derived from an EMBL/GenBank/DDBJ whole genome shotgun (WGS) entry which is preliminary data.</text>
</comment>
<feature type="region of interest" description="Disordered" evidence="1">
    <location>
        <begin position="155"/>
        <end position="224"/>
    </location>
</feature>
<dbReference type="AlphaFoldDB" id="A0A1Q3CNJ2"/>
<dbReference type="EMBL" id="BDDD01002496">
    <property type="protein sequence ID" value="GAV81820.1"/>
    <property type="molecule type" value="Genomic_DNA"/>
</dbReference>
<dbReference type="STRING" id="3775.A0A1Q3CNJ2"/>
<organism evidence="2 3">
    <name type="scientific">Cephalotus follicularis</name>
    <name type="common">Albany pitcher plant</name>
    <dbReference type="NCBI Taxonomy" id="3775"/>
    <lineage>
        <taxon>Eukaryota</taxon>
        <taxon>Viridiplantae</taxon>
        <taxon>Streptophyta</taxon>
        <taxon>Embryophyta</taxon>
        <taxon>Tracheophyta</taxon>
        <taxon>Spermatophyta</taxon>
        <taxon>Magnoliopsida</taxon>
        <taxon>eudicotyledons</taxon>
        <taxon>Gunneridae</taxon>
        <taxon>Pentapetalae</taxon>
        <taxon>rosids</taxon>
        <taxon>fabids</taxon>
        <taxon>Oxalidales</taxon>
        <taxon>Cephalotaceae</taxon>
        <taxon>Cephalotus</taxon>
    </lineage>
</organism>
<evidence type="ECO:0000256" key="1">
    <source>
        <dbReference type="SAM" id="MobiDB-lite"/>
    </source>
</evidence>
<sequence length="224" mass="24921">MEEFNRDRMRKLAIWDSKTFTPIITDDELEPIMDTLGFTGLPPLPDSGCAEFLLKEYVYPCAAAAASKLDPSSQAPPRLRLPYPWIDGLHLYSYRAFLGAVTFYLQTCDISHIFHIRAMPLHRRNDGARKWKRMDEGNSAAFVYREGTLDQSTYDRYHIKPGSKGDHDSNVIHDEGNNDPSTSFVPMKDINSMADSLASSSKTADSPTSSSSNTTTSSSSSPSP</sequence>
<feature type="compositionally biased region" description="Low complexity" evidence="1">
    <location>
        <begin position="199"/>
        <end position="224"/>
    </location>
</feature>
<accession>A0A1Q3CNJ2</accession>